<evidence type="ECO:0000259" key="2">
    <source>
        <dbReference type="Pfam" id="PF03724"/>
    </source>
</evidence>
<protein>
    <submittedName>
        <fullName evidence="3">META domain-containing protein</fullName>
    </submittedName>
</protein>
<keyword evidence="4" id="KW-1185">Reference proteome</keyword>
<dbReference type="InterPro" id="IPR005184">
    <property type="entry name" value="DUF306_Meta_HslJ"/>
</dbReference>
<keyword evidence="1" id="KW-0732">Signal</keyword>
<dbReference type="RefSeq" id="WP_265144596.1">
    <property type="nucleotide sequence ID" value="NZ_JAPCHZ010000005.1"/>
</dbReference>
<evidence type="ECO:0000256" key="1">
    <source>
        <dbReference type="SAM" id="SignalP"/>
    </source>
</evidence>
<sequence length="140" mass="15704">MKKQFLLLLGILSFIVMSCTANTVVKDQKLYANAWELEYITGPRITFEGLFPDMKPKIQFTAGSDMITGNSGCNGYATRFALKGDMISFADPQLSTMMYCGDGEAVFRKTMKQIDRYRVADGKLELLTGDIVMMRFKPAL</sequence>
<gene>
    <name evidence="3" type="ORF">OK344_09640</name>
</gene>
<dbReference type="PROSITE" id="PS51257">
    <property type="entry name" value="PROKAR_LIPOPROTEIN"/>
    <property type="match status" value="1"/>
</dbReference>
<dbReference type="InterPro" id="IPR038670">
    <property type="entry name" value="HslJ-like_sf"/>
</dbReference>
<feature type="chain" id="PRO_5047451385" evidence="1">
    <location>
        <begin position="22"/>
        <end position="140"/>
    </location>
</feature>
<organism evidence="3 4">
    <name type="scientific">Kaistella yananensis</name>
    <dbReference type="NCBI Taxonomy" id="2989820"/>
    <lineage>
        <taxon>Bacteria</taxon>
        <taxon>Pseudomonadati</taxon>
        <taxon>Bacteroidota</taxon>
        <taxon>Flavobacteriia</taxon>
        <taxon>Flavobacteriales</taxon>
        <taxon>Weeksellaceae</taxon>
        <taxon>Chryseobacterium group</taxon>
        <taxon>Kaistella</taxon>
    </lineage>
</organism>
<comment type="caution">
    <text evidence="3">The sequence shown here is derived from an EMBL/GenBank/DDBJ whole genome shotgun (WGS) entry which is preliminary data.</text>
</comment>
<name>A0ABT3JP23_9FLAO</name>
<evidence type="ECO:0000313" key="4">
    <source>
        <dbReference type="Proteomes" id="UP001209107"/>
    </source>
</evidence>
<dbReference type="Proteomes" id="UP001209107">
    <property type="component" value="Unassembled WGS sequence"/>
</dbReference>
<dbReference type="Pfam" id="PF03724">
    <property type="entry name" value="META"/>
    <property type="match status" value="1"/>
</dbReference>
<proteinExistence type="predicted"/>
<dbReference type="Gene3D" id="2.40.128.270">
    <property type="match status" value="1"/>
</dbReference>
<feature type="domain" description="DUF306" evidence="2">
    <location>
        <begin position="28"/>
        <end position="136"/>
    </location>
</feature>
<reference evidence="3 4" key="1">
    <citation type="submission" date="2022-10" db="EMBL/GenBank/DDBJ databases">
        <title>Kaistella sp. BT-6-1-3.</title>
        <authorList>
            <person name="Ai J."/>
            <person name="Deng Z."/>
        </authorList>
    </citation>
    <scope>NUCLEOTIDE SEQUENCE [LARGE SCALE GENOMIC DNA]</scope>
    <source>
        <strain evidence="3 4">BT6-1-3</strain>
    </source>
</reference>
<feature type="signal peptide" evidence="1">
    <location>
        <begin position="1"/>
        <end position="21"/>
    </location>
</feature>
<accession>A0ABT3JP23</accession>
<evidence type="ECO:0000313" key="3">
    <source>
        <dbReference type="EMBL" id="MCW4452471.1"/>
    </source>
</evidence>
<dbReference type="EMBL" id="JAPCHZ010000005">
    <property type="protein sequence ID" value="MCW4452471.1"/>
    <property type="molecule type" value="Genomic_DNA"/>
</dbReference>